<evidence type="ECO:0000313" key="3">
    <source>
        <dbReference type="Proteomes" id="UP000507470"/>
    </source>
</evidence>
<dbReference type="EMBL" id="CACVKT020010330">
    <property type="protein sequence ID" value="CAC5426014.1"/>
    <property type="molecule type" value="Genomic_DNA"/>
</dbReference>
<dbReference type="AlphaFoldDB" id="A0A6J8EZS2"/>
<sequence>MKSYYLWDDCTVLSSTFHKRKDETYNNHELCYLVKKDTLEWESKHCGDDHYFACEKKISGACNHSTILSSNKEAKYDNITTSECQTKCAESPNCWSGISIDLNLCILLQSRTGSESLSQVTMFKKSCVQVNVVVGDDVPSSAGNKGETPLLNCSYVSQTDIPEVSDSAFVVTDVPEHLDSTLFVTDIPEDSDSILVVTDISPTPCYMYETFNITNIYHITEFITQNITETVNVTETVYANNTMIETSIPVLNLTGIVNHNSNMIETVTSTINVTATICLTNVYNINENQGITSTVYSQCPNVCLNASQPYLSPDDPVLLEAIASMSKEMKVDKKKTNSHIRKLTSASDSRMSSRTIGIFGVILLIIPFILIILGDMPAIWRDIRTFFRRCRKQDSHKP</sequence>
<feature type="transmembrane region" description="Helical" evidence="1">
    <location>
        <begin position="356"/>
        <end position="380"/>
    </location>
</feature>
<keyword evidence="1" id="KW-0812">Transmembrane</keyword>
<accession>A0A6J8EZS2</accession>
<dbReference type="InterPro" id="IPR016187">
    <property type="entry name" value="CTDL_fold"/>
</dbReference>
<organism evidence="2 3">
    <name type="scientific">Mytilus coruscus</name>
    <name type="common">Sea mussel</name>
    <dbReference type="NCBI Taxonomy" id="42192"/>
    <lineage>
        <taxon>Eukaryota</taxon>
        <taxon>Metazoa</taxon>
        <taxon>Spiralia</taxon>
        <taxon>Lophotrochozoa</taxon>
        <taxon>Mollusca</taxon>
        <taxon>Bivalvia</taxon>
        <taxon>Autobranchia</taxon>
        <taxon>Pteriomorphia</taxon>
        <taxon>Mytilida</taxon>
        <taxon>Mytiloidea</taxon>
        <taxon>Mytilidae</taxon>
        <taxon>Mytilinae</taxon>
        <taxon>Mytilus</taxon>
    </lineage>
</organism>
<proteinExistence type="predicted"/>
<name>A0A6J8EZS2_MYTCO</name>
<keyword evidence="1" id="KW-0472">Membrane</keyword>
<dbReference type="InterPro" id="IPR018378">
    <property type="entry name" value="C-type_lectin_CS"/>
</dbReference>
<evidence type="ECO:0000256" key="1">
    <source>
        <dbReference type="SAM" id="Phobius"/>
    </source>
</evidence>
<keyword evidence="1" id="KW-1133">Transmembrane helix</keyword>
<reference evidence="2 3" key="1">
    <citation type="submission" date="2020-06" db="EMBL/GenBank/DDBJ databases">
        <authorList>
            <person name="Li R."/>
            <person name="Bekaert M."/>
        </authorList>
    </citation>
    <scope>NUCLEOTIDE SEQUENCE [LARGE SCALE GENOMIC DNA]</scope>
    <source>
        <strain evidence="3">wild</strain>
    </source>
</reference>
<dbReference type="Proteomes" id="UP000507470">
    <property type="component" value="Unassembled WGS sequence"/>
</dbReference>
<dbReference type="OrthoDB" id="10516060at2759"/>
<dbReference type="SUPFAM" id="SSF56436">
    <property type="entry name" value="C-type lectin-like"/>
    <property type="match status" value="1"/>
</dbReference>
<protein>
    <submittedName>
        <fullName evidence="2">Uncharacterized protein</fullName>
    </submittedName>
</protein>
<evidence type="ECO:0000313" key="2">
    <source>
        <dbReference type="EMBL" id="CAC5426014.1"/>
    </source>
</evidence>
<gene>
    <name evidence="2" type="ORF">MCOR_57769</name>
</gene>
<keyword evidence="3" id="KW-1185">Reference proteome</keyword>
<dbReference type="PROSITE" id="PS00615">
    <property type="entry name" value="C_TYPE_LECTIN_1"/>
    <property type="match status" value="1"/>
</dbReference>